<dbReference type="InterPro" id="IPR012505">
    <property type="entry name" value="YbbR"/>
</dbReference>
<dbReference type="Gene3D" id="2.170.120.40">
    <property type="entry name" value="YbbR-like domain"/>
    <property type="match status" value="2"/>
</dbReference>
<evidence type="ECO:0000313" key="1">
    <source>
        <dbReference type="EMBL" id="AYC30561.1"/>
    </source>
</evidence>
<dbReference type="RefSeq" id="WP_119884278.1">
    <property type="nucleotide sequence ID" value="NZ_CP032418.1"/>
</dbReference>
<dbReference type="EMBL" id="CP032418">
    <property type="protein sequence ID" value="AYC30561.1"/>
    <property type="molecule type" value="Genomic_DNA"/>
</dbReference>
<dbReference type="PANTHER" id="PTHR37804:SF1">
    <property type="entry name" value="CDAA REGULATORY PROTEIN CDAR"/>
    <property type="match status" value="1"/>
</dbReference>
<dbReference type="Proteomes" id="UP000265725">
    <property type="component" value="Chromosome"/>
</dbReference>
<name>A0A385YVR1_9BACL</name>
<keyword evidence="2" id="KW-1185">Reference proteome</keyword>
<dbReference type="KEGG" id="paek:D3873_12245"/>
<dbReference type="PANTHER" id="PTHR37804">
    <property type="entry name" value="CDAA REGULATORY PROTEIN CDAR"/>
    <property type="match status" value="1"/>
</dbReference>
<dbReference type="AlphaFoldDB" id="A0A385YVR1"/>
<evidence type="ECO:0000313" key="2">
    <source>
        <dbReference type="Proteomes" id="UP000265725"/>
    </source>
</evidence>
<dbReference type="Pfam" id="PF07949">
    <property type="entry name" value="YbbR"/>
    <property type="match status" value="3"/>
</dbReference>
<dbReference type="Gene3D" id="2.170.120.30">
    <property type="match status" value="1"/>
</dbReference>
<proteinExistence type="predicted"/>
<organism evidence="1 2">
    <name type="scientific">Paenisporosarcina cavernae</name>
    <dbReference type="NCBI Taxonomy" id="2320858"/>
    <lineage>
        <taxon>Bacteria</taxon>
        <taxon>Bacillati</taxon>
        <taxon>Bacillota</taxon>
        <taxon>Bacilli</taxon>
        <taxon>Bacillales</taxon>
        <taxon>Caryophanaceae</taxon>
        <taxon>Paenisporosarcina</taxon>
    </lineage>
</organism>
<gene>
    <name evidence="1" type="ORF">D3873_12245</name>
</gene>
<sequence length="327" mass="36219">MDKWMDSPWFLRITALLLALLLFLTIKADQNATDLANRGTQSDVIRDVPVEVYYDDDNFVVTGVPKAVDLRIEGPPAQVQSIRNLRDFTVFVDLRNMTMGEHQVTIQHENISGEMDVKIDPGVVTVNIEERVTKEFRVEPEMNERLLAENYVITGIESETERISVTGAKSVIDSISFVKASVAADQGVKESFTKEADVRVLDRDLNKLSVSMEPATVTVKVTIEQYSKTLPLDLQEQGTPPDGVTINSLRLKTASVRVYGNKGIIDALDSLPVSVDVSKLNESSTVEGKVTLPDGVTKIDPEKIEIEANITKQDETAMSRLNEPVTD</sequence>
<accession>A0A385YVR1</accession>
<dbReference type="InterPro" id="IPR053154">
    <property type="entry name" value="c-di-AMP_regulator"/>
</dbReference>
<dbReference type="OrthoDB" id="2960905at2"/>
<evidence type="ECO:0008006" key="3">
    <source>
        <dbReference type="Google" id="ProtNLM"/>
    </source>
</evidence>
<reference evidence="2" key="1">
    <citation type="submission" date="2018-09" db="EMBL/GenBank/DDBJ databases">
        <authorList>
            <person name="Zhu H."/>
        </authorList>
    </citation>
    <scope>NUCLEOTIDE SEQUENCE [LARGE SCALE GENOMIC DNA]</scope>
    <source>
        <strain evidence="2">K2R23-3</strain>
    </source>
</reference>
<dbReference type="CDD" id="cd20206">
    <property type="entry name" value="YbbR"/>
    <property type="match status" value="1"/>
</dbReference>
<protein>
    <recommendedName>
        <fullName evidence="3">YbbR-like domain-containing protein</fullName>
    </recommendedName>
</protein>